<dbReference type="PANTHER" id="PTHR43673:SF10">
    <property type="entry name" value="NADH DEHYDROGENASE_NAD(P)H NITROREDUCTASE XCC3605-RELATED"/>
    <property type="match status" value="1"/>
</dbReference>
<evidence type="ECO:0000313" key="4">
    <source>
        <dbReference type="EMBL" id="MES1927734.1"/>
    </source>
</evidence>
<dbReference type="EMBL" id="APND01000001">
    <property type="protein sequence ID" value="MES1927734.1"/>
    <property type="molecule type" value="Genomic_DNA"/>
</dbReference>
<dbReference type="Gene3D" id="3.40.109.10">
    <property type="entry name" value="NADH Oxidase"/>
    <property type="match status" value="1"/>
</dbReference>
<dbReference type="PANTHER" id="PTHR43673">
    <property type="entry name" value="NAD(P)H NITROREDUCTASE YDGI-RELATED"/>
    <property type="match status" value="1"/>
</dbReference>
<feature type="domain" description="Nitroreductase" evidence="3">
    <location>
        <begin position="257"/>
        <end position="326"/>
    </location>
</feature>
<evidence type="ECO:0000313" key="5">
    <source>
        <dbReference type="Proteomes" id="UP001460888"/>
    </source>
</evidence>
<name>A0ABV2AVU5_9GAMM</name>
<comment type="similarity">
    <text evidence="1">Belongs to the nitroreductase family.</text>
</comment>
<evidence type="ECO:0000259" key="3">
    <source>
        <dbReference type="Pfam" id="PF00881"/>
    </source>
</evidence>
<dbReference type="InterPro" id="IPR029479">
    <property type="entry name" value="Nitroreductase"/>
</dbReference>
<dbReference type="InterPro" id="IPR000415">
    <property type="entry name" value="Nitroreductase-like"/>
</dbReference>
<evidence type="ECO:0000256" key="1">
    <source>
        <dbReference type="ARBA" id="ARBA00007118"/>
    </source>
</evidence>
<organism evidence="4 5">
    <name type="scientific">Salinisphaera dokdonensis CL-ES53</name>
    <dbReference type="NCBI Taxonomy" id="1304272"/>
    <lineage>
        <taxon>Bacteria</taxon>
        <taxon>Pseudomonadati</taxon>
        <taxon>Pseudomonadota</taxon>
        <taxon>Gammaproteobacteria</taxon>
        <taxon>Salinisphaerales</taxon>
        <taxon>Salinisphaeraceae</taxon>
        <taxon>Salinisphaera</taxon>
    </lineage>
</organism>
<dbReference type="SUPFAM" id="SSF55469">
    <property type="entry name" value="FMN-dependent nitroreductase-like"/>
    <property type="match status" value="1"/>
</dbReference>
<comment type="caution">
    <text evidence="4">The sequence shown here is derived from an EMBL/GenBank/DDBJ whole genome shotgun (WGS) entry which is preliminary data.</text>
</comment>
<accession>A0ABV2AVU5</accession>
<proteinExistence type="inferred from homology"/>
<dbReference type="Proteomes" id="UP001460888">
    <property type="component" value="Unassembled WGS sequence"/>
</dbReference>
<feature type="domain" description="Nitroreductase" evidence="3">
    <location>
        <begin position="183"/>
        <end position="230"/>
    </location>
</feature>
<protein>
    <submittedName>
        <fullName evidence="4">Nitroreductase</fullName>
    </submittedName>
</protein>
<dbReference type="CDD" id="cd02062">
    <property type="entry name" value="Nitro_FMN_reductase"/>
    <property type="match status" value="1"/>
</dbReference>
<keyword evidence="5" id="KW-1185">Reference proteome</keyword>
<keyword evidence="2" id="KW-0560">Oxidoreductase</keyword>
<sequence>MTPRNIKRRAVSSIKTNWVALASSSELLGKLHYFFLSSAFDREVRSVLAGHQLHQINRNNFEKSNYALRRNIHRLEKGLIMRPRRAVFASDYIQETVNVFVDALGHTNEEESSWAESVLTEYFDVLEQDADDRVESARKTFHENQDRRATHAEYIRTRKPYQYRSHEESWLISSHEFFFDLATQRRSVRWFEDQPVPRSTIDKAIEIAASAPSACNRQPYKYLVFDDPSLVGEIASLPMGVKGYEHNIPALAVLIGKLRAYPFPRDRHVIYIDASLSAMTFVYSLESLGLGTCIINWPDIPELESKMESKLSLGPDERVVMLIAFGFPDKSAYVPSSVKQPLEVLRSYNPGARI</sequence>
<dbReference type="Pfam" id="PF00881">
    <property type="entry name" value="Nitroreductase"/>
    <property type="match status" value="2"/>
</dbReference>
<gene>
    <name evidence="4" type="ORF">SADO_00720</name>
</gene>
<evidence type="ECO:0000256" key="2">
    <source>
        <dbReference type="ARBA" id="ARBA00023002"/>
    </source>
</evidence>
<reference evidence="4 5" key="1">
    <citation type="submission" date="2013-03" db="EMBL/GenBank/DDBJ databases">
        <title>Salinisphaera dokdonensis CL-ES53 Genome Sequencing.</title>
        <authorList>
            <person name="Li C."/>
            <person name="Lai Q."/>
            <person name="Shao Z."/>
        </authorList>
    </citation>
    <scope>NUCLEOTIDE SEQUENCE [LARGE SCALE GENOMIC DNA]</scope>
    <source>
        <strain evidence="4 5">CL-ES53</strain>
    </source>
</reference>